<dbReference type="AlphaFoldDB" id="A0AAV6Y9E0"/>
<evidence type="ECO:0000256" key="1">
    <source>
        <dbReference type="SAM" id="MobiDB-lite"/>
    </source>
</evidence>
<proteinExistence type="predicted"/>
<evidence type="ECO:0000313" key="3">
    <source>
        <dbReference type="Proteomes" id="UP000826271"/>
    </source>
</evidence>
<keyword evidence="3" id="KW-1185">Reference proteome</keyword>
<dbReference type="Proteomes" id="UP000826271">
    <property type="component" value="Unassembled WGS sequence"/>
</dbReference>
<dbReference type="EMBL" id="WHWC01000001">
    <property type="protein sequence ID" value="KAG8391836.1"/>
    <property type="molecule type" value="Genomic_DNA"/>
</dbReference>
<reference evidence="2" key="1">
    <citation type="submission" date="2019-10" db="EMBL/GenBank/DDBJ databases">
        <authorList>
            <person name="Zhang R."/>
            <person name="Pan Y."/>
            <person name="Wang J."/>
            <person name="Ma R."/>
            <person name="Yu S."/>
        </authorList>
    </citation>
    <scope>NUCLEOTIDE SEQUENCE</scope>
    <source>
        <strain evidence="2">LA-IB0</strain>
        <tissue evidence="2">Leaf</tissue>
    </source>
</reference>
<dbReference type="InterPro" id="IPR021641">
    <property type="entry name" value="DUF3245"/>
</dbReference>
<feature type="region of interest" description="Disordered" evidence="1">
    <location>
        <begin position="139"/>
        <end position="195"/>
    </location>
</feature>
<name>A0AAV6Y9E0_9LAMI</name>
<dbReference type="PANTHER" id="PTHR35741">
    <property type="entry name" value="FACTOR CWC22-LIKE PROTEIN, PUTATIVE (DUF3245)-RELATED"/>
    <property type="match status" value="1"/>
</dbReference>
<organism evidence="2 3">
    <name type="scientific">Buddleja alternifolia</name>
    <dbReference type="NCBI Taxonomy" id="168488"/>
    <lineage>
        <taxon>Eukaryota</taxon>
        <taxon>Viridiplantae</taxon>
        <taxon>Streptophyta</taxon>
        <taxon>Embryophyta</taxon>
        <taxon>Tracheophyta</taxon>
        <taxon>Spermatophyta</taxon>
        <taxon>Magnoliopsida</taxon>
        <taxon>eudicotyledons</taxon>
        <taxon>Gunneridae</taxon>
        <taxon>Pentapetalae</taxon>
        <taxon>asterids</taxon>
        <taxon>lamiids</taxon>
        <taxon>Lamiales</taxon>
        <taxon>Scrophulariaceae</taxon>
        <taxon>Buddlejeae</taxon>
        <taxon>Buddleja</taxon>
    </lineage>
</organism>
<comment type="caution">
    <text evidence="2">The sequence shown here is derived from an EMBL/GenBank/DDBJ whole genome shotgun (WGS) entry which is preliminary data.</text>
</comment>
<sequence length="195" mass="21512">MTRPDRLLKATATAAAWPLIRAAGTLPTTTALTTACTRSPPPCEATTVHFSLAEEMGTSTEDDQKKKVQPQLVKLEKALKLAEQWVNNMSTTSVNQKSFIVDLEGRPSRLGIGATVPRESKVELSNDPVQRKLLAKLHADKRKTIKRDEEAAPSAKDGSVDEDSEEEESESKTRAFSKKRPMNLTSPLHAKKKHR</sequence>
<evidence type="ECO:0000313" key="2">
    <source>
        <dbReference type="EMBL" id="KAG8391836.1"/>
    </source>
</evidence>
<accession>A0AAV6Y9E0</accession>
<protein>
    <submittedName>
        <fullName evidence="2">Uncharacterized protein</fullName>
    </submittedName>
</protein>
<feature type="compositionally biased region" description="Acidic residues" evidence="1">
    <location>
        <begin position="160"/>
        <end position="169"/>
    </location>
</feature>
<gene>
    <name evidence="2" type="ORF">BUALT_Bualt01G0228400</name>
</gene>
<dbReference type="PANTHER" id="PTHR35741:SF1">
    <property type="entry name" value="FACTOR CWC22-LIKE PROTEIN, PUTATIVE (DUF3245)-RELATED"/>
    <property type="match status" value="1"/>
</dbReference>
<dbReference type="Pfam" id="PF11595">
    <property type="entry name" value="DUF3245"/>
    <property type="match status" value="1"/>
</dbReference>